<evidence type="ECO:0000256" key="1">
    <source>
        <dbReference type="SAM" id="Phobius"/>
    </source>
</evidence>
<proteinExistence type="predicted"/>
<keyword evidence="1" id="KW-0472">Membrane</keyword>
<dbReference type="Gene3D" id="2.60.40.1080">
    <property type="match status" value="1"/>
</dbReference>
<comment type="caution">
    <text evidence="2">The sequence shown here is derived from an EMBL/GenBank/DDBJ whole genome shotgun (WGS) entry which is preliminary data.</text>
</comment>
<organism evidence="2 3">
    <name type="scientific">Gilliamella apicola</name>
    <dbReference type="NCBI Taxonomy" id="1196095"/>
    <lineage>
        <taxon>Bacteria</taxon>
        <taxon>Pseudomonadati</taxon>
        <taxon>Pseudomonadota</taxon>
        <taxon>Gammaproteobacteria</taxon>
        <taxon>Orbales</taxon>
        <taxon>Orbaceae</taxon>
        <taxon>Gilliamella</taxon>
    </lineage>
</organism>
<reference evidence="2 3" key="1">
    <citation type="submission" date="2019-07" db="EMBL/GenBank/DDBJ databases">
        <title>Gilliamella genomes.</title>
        <authorList>
            <person name="Zheng H."/>
        </authorList>
    </citation>
    <scope>NUCLEOTIDE SEQUENCE [LARGE SCALE GENOMIC DNA]</scope>
    <source>
        <strain evidence="2 3">W8131</strain>
    </source>
</reference>
<feature type="transmembrane region" description="Helical" evidence="1">
    <location>
        <begin position="39"/>
        <end position="64"/>
    </location>
</feature>
<dbReference type="RefSeq" id="WP_144188947.1">
    <property type="nucleotide sequence ID" value="NZ_VMHL01000002.1"/>
</dbReference>
<keyword evidence="1" id="KW-1133">Transmembrane helix</keyword>
<gene>
    <name evidence="2" type="ORF">FPQ14_05005</name>
</gene>
<accession>A0A556RNF0</accession>
<dbReference type="Proteomes" id="UP000319138">
    <property type="component" value="Unassembled WGS sequence"/>
</dbReference>
<evidence type="ECO:0008006" key="4">
    <source>
        <dbReference type="Google" id="ProtNLM"/>
    </source>
</evidence>
<evidence type="ECO:0000313" key="2">
    <source>
        <dbReference type="EMBL" id="TSJ90428.1"/>
    </source>
</evidence>
<dbReference type="AlphaFoldDB" id="A0A556RNF0"/>
<name>A0A556RNF0_9GAMM</name>
<protein>
    <recommendedName>
        <fullName evidence="4">Invasin domain-containing protein</fullName>
    </recommendedName>
</protein>
<dbReference type="SUPFAM" id="SSF49373">
    <property type="entry name" value="Invasin/intimin cell-adhesion fragments"/>
    <property type="match status" value="1"/>
</dbReference>
<evidence type="ECO:0000313" key="3">
    <source>
        <dbReference type="Proteomes" id="UP000319138"/>
    </source>
</evidence>
<keyword evidence="1" id="KW-0812">Transmembrane</keyword>
<dbReference type="InterPro" id="IPR008964">
    <property type="entry name" value="Invasin/intimin_cell_adhesion"/>
</dbReference>
<dbReference type="EMBL" id="VMHL01000002">
    <property type="protein sequence ID" value="TSJ90428.1"/>
    <property type="molecule type" value="Genomic_DNA"/>
</dbReference>
<sequence length="496" mass="55419">MIKCKCNRASGIGHRASGIGHRASGIGHRAFLKSLLIKLVYRTFHTSPLLFINTALFLIILFLFCFKVSALTTQTVKAINGNKPEFVDIENASKKQGFKVLETFYSESSNNIKGEEIKEFDSNLKFSDFKVALLDLDVQSNYQDADGDKIREAQPFKTKTTYAWQDNEGKEIKEEKADMIIGCGSGYSMPLTLTIKTLVNTYSEKGIPNESDSVELIKSYKIAAKSELCYAKPNSTIVHPQAQWLSYNSDGSGEVWNDLNRTSRHVVHGGGFTADYVPDMGFKVKPTVSRLTFPTSGFPGAKFQLVMTGAQSDYKFTIINNPGGQARIDENQGFVTLKGKPTGSITVQATLIRDPKVIHQYTFNPTSFIWLEPQGTNYVTFDDAKNICGGIQNLPTLIMFTNSPQNNIDKNIDWHHFPNTFTRAIGQGLFAEWGYTDFNAYPDSNWGKFIQALDGKAFYWTSKDHYNENVMFVGDARAGNVNAYPKDSKLLVACKR</sequence>